<name>A0A379E480_9BACT</name>
<sequence length="261" mass="29933">MSCSDIAKEIYSKKLYLQKNGSMAPPRQIRARVKKYPQYFVIKDAKIHLSKSSELTKKLQEKKTFNLHQLSFLPHLHGEDGVKKKSITQVVSPDFKKGFMPWIDKNTKVLILGTMPGDISTEQLSYYLNPSNTFWKIMNRLFNSTDHFEKSRDFLSSIGIGLWDVYKEGIRKGSLDSGFSIHPVPNDIKGFIKKHKSIKYIVFNGKEAHDAFLKEIGDVNVSCIVMPSTSSTNTHMTFDEKFDAWTQLKKILKQVKHNSTP</sequence>
<dbReference type="AlphaFoldDB" id="A0A379E480"/>
<dbReference type="Pfam" id="PF03167">
    <property type="entry name" value="UDG"/>
    <property type="match status" value="1"/>
</dbReference>
<dbReference type="SUPFAM" id="SSF52141">
    <property type="entry name" value="Uracil-DNA glycosylase-like"/>
    <property type="match status" value="1"/>
</dbReference>
<gene>
    <name evidence="2" type="ORF">NCTC13067_01027</name>
</gene>
<dbReference type="InterPro" id="IPR026353">
    <property type="entry name" value="Hypoxan-DNA_Glyclase"/>
</dbReference>
<dbReference type="NCBIfam" id="TIGR04274">
    <property type="entry name" value="hypoxanDNAglyco"/>
    <property type="match status" value="1"/>
</dbReference>
<organism evidence="2 3">
    <name type="scientific">Prevotella denticola</name>
    <dbReference type="NCBI Taxonomy" id="28129"/>
    <lineage>
        <taxon>Bacteria</taxon>
        <taxon>Pseudomonadati</taxon>
        <taxon>Bacteroidota</taxon>
        <taxon>Bacteroidia</taxon>
        <taxon>Bacteroidales</taxon>
        <taxon>Prevotellaceae</taxon>
        <taxon>Prevotella</taxon>
    </lineage>
</organism>
<dbReference type="Gene3D" id="3.40.470.10">
    <property type="entry name" value="Uracil-DNA glycosylase-like domain"/>
    <property type="match status" value="1"/>
</dbReference>
<evidence type="ECO:0000313" key="3">
    <source>
        <dbReference type="Proteomes" id="UP000255469"/>
    </source>
</evidence>
<reference evidence="2 3" key="1">
    <citation type="submission" date="2018-06" db="EMBL/GenBank/DDBJ databases">
        <authorList>
            <consortium name="Pathogen Informatics"/>
            <person name="Doyle S."/>
        </authorList>
    </citation>
    <scope>NUCLEOTIDE SEQUENCE [LARGE SCALE GENOMIC DNA]</scope>
    <source>
        <strain evidence="2 3">NCTC13067</strain>
    </source>
</reference>
<dbReference type="InterPro" id="IPR036895">
    <property type="entry name" value="Uracil-DNA_glycosylase-like_sf"/>
</dbReference>
<evidence type="ECO:0000313" key="2">
    <source>
        <dbReference type="EMBL" id="SUB87359.1"/>
    </source>
</evidence>
<proteinExistence type="predicted"/>
<accession>A0A379E480</accession>
<feature type="domain" description="Uracil-DNA glycosylase-like" evidence="1">
    <location>
        <begin position="102"/>
        <end position="248"/>
    </location>
</feature>
<dbReference type="InterPro" id="IPR005122">
    <property type="entry name" value="Uracil-DNA_glycosylase-like"/>
</dbReference>
<dbReference type="EMBL" id="UGTM01000001">
    <property type="protein sequence ID" value="SUB87359.1"/>
    <property type="molecule type" value="Genomic_DNA"/>
</dbReference>
<dbReference type="Proteomes" id="UP000255469">
    <property type="component" value="Unassembled WGS sequence"/>
</dbReference>
<dbReference type="CDD" id="cd10032">
    <property type="entry name" value="UDG-F6_HDG"/>
    <property type="match status" value="1"/>
</dbReference>
<protein>
    <submittedName>
        <fullName evidence="2">G:T/U mismatch-specific DNA glycosylase</fullName>
    </submittedName>
</protein>
<evidence type="ECO:0000259" key="1">
    <source>
        <dbReference type="Pfam" id="PF03167"/>
    </source>
</evidence>